<comment type="caution">
    <text evidence="2">The sequence shown here is derived from an EMBL/GenBank/DDBJ whole genome shotgun (WGS) entry which is preliminary data.</text>
</comment>
<organism evidence="2 3">
    <name type="scientific">Parendozoicomonas callyspongiae</name>
    <dbReference type="NCBI Taxonomy" id="2942213"/>
    <lineage>
        <taxon>Bacteria</taxon>
        <taxon>Pseudomonadati</taxon>
        <taxon>Pseudomonadota</taxon>
        <taxon>Gammaproteobacteria</taxon>
        <taxon>Oceanospirillales</taxon>
        <taxon>Endozoicomonadaceae</taxon>
        <taxon>Parendozoicomonas</taxon>
    </lineage>
</organism>
<dbReference type="RefSeq" id="WP_249697893.1">
    <property type="nucleotide sequence ID" value="NZ_JAMFLX010000003.1"/>
</dbReference>
<dbReference type="PANTHER" id="PTHR33221:SF4">
    <property type="entry name" value="HTH-TYPE TRANSCRIPTIONAL REPRESSOR NSRR"/>
    <property type="match status" value="1"/>
</dbReference>
<evidence type="ECO:0000313" key="3">
    <source>
        <dbReference type="Proteomes" id="UP001203338"/>
    </source>
</evidence>
<reference evidence="2 3" key="1">
    <citation type="submission" date="2022-05" db="EMBL/GenBank/DDBJ databases">
        <authorList>
            <person name="Park J.-S."/>
        </authorList>
    </citation>
    <scope>NUCLEOTIDE SEQUENCE [LARGE SCALE GENOMIC DNA]</scope>
    <source>
        <strain evidence="2 3">2012CJ34-2</strain>
    </source>
</reference>
<dbReference type="InterPro" id="IPR036390">
    <property type="entry name" value="WH_DNA-bd_sf"/>
</dbReference>
<dbReference type="InterPro" id="IPR036388">
    <property type="entry name" value="WH-like_DNA-bd_sf"/>
</dbReference>
<dbReference type="Proteomes" id="UP001203338">
    <property type="component" value="Unassembled WGS sequence"/>
</dbReference>
<keyword evidence="3" id="KW-1185">Reference proteome</keyword>
<accession>A0ABT0PCL4</accession>
<protein>
    <submittedName>
        <fullName evidence="2">Rrf2 family transcriptional regulator</fullName>
    </submittedName>
</protein>
<dbReference type="PROSITE" id="PS51197">
    <property type="entry name" value="HTH_RRF2_2"/>
    <property type="match status" value="1"/>
</dbReference>
<name>A0ABT0PCL4_9GAMM</name>
<evidence type="ECO:0000313" key="2">
    <source>
        <dbReference type="EMBL" id="MCL6269065.1"/>
    </source>
</evidence>
<dbReference type="EMBL" id="JAMFLX010000003">
    <property type="protein sequence ID" value="MCL6269065.1"/>
    <property type="molecule type" value="Genomic_DNA"/>
</dbReference>
<dbReference type="NCBIfam" id="TIGR00738">
    <property type="entry name" value="rrf2_super"/>
    <property type="match status" value="1"/>
</dbReference>
<dbReference type="InterPro" id="IPR000944">
    <property type="entry name" value="Tscrpt_reg_Rrf2"/>
</dbReference>
<sequence length="151" mass="16991">MQLTRYTDYALRTLIRAALLPEGERLSVAEITQTYDTSRSQIMKVVQHLGQLGYLRNIRGKGGGIELGMEPASINIGQVVRDMENNLQMIDCNSPYCRLQPACQLKKVLSEAMCAFMKVLDSYYLSDLVEDKSRLIELLTVSEEEILPTAS</sequence>
<proteinExistence type="predicted"/>
<evidence type="ECO:0000256" key="1">
    <source>
        <dbReference type="ARBA" id="ARBA00023125"/>
    </source>
</evidence>
<dbReference type="PANTHER" id="PTHR33221">
    <property type="entry name" value="WINGED HELIX-TURN-HELIX TRANSCRIPTIONAL REGULATOR, RRF2 FAMILY"/>
    <property type="match status" value="1"/>
</dbReference>
<dbReference type="SUPFAM" id="SSF46785">
    <property type="entry name" value="Winged helix' DNA-binding domain"/>
    <property type="match status" value="1"/>
</dbReference>
<gene>
    <name evidence="2" type="ORF">M3P05_03800</name>
</gene>
<keyword evidence="1" id="KW-0238">DNA-binding</keyword>
<dbReference type="Gene3D" id="1.10.10.10">
    <property type="entry name" value="Winged helix-like DNA-binding domain superfamily/Winged helix DNA-binding domain"/>
    <property type="match status" value="1"/>
</dbReference>
<dbReference type="Pfam" id="PF02082">
    <property type="entry name" value="Rrf2"/>
    <property type="match status" value="1"/>
</dbReference>